<name>Q473T4_CUPPJ</name>
<comment type="similarity">
    <text evidence="1 2">Belongs to the complex I subunit 6 family.</text>
</comment>
<feature type="transmembrane region" description="Helical" evidence="2">
    <location>
        <begin position="58"/>
        <end position="75"/>
    </location>
</feature>
<dbReference type="AlphaFoldDB" id="Q473T4"/>
<comment type="catalytic activity">
    <reaction evidence="2">
        <text>a quinone + NADH + 5 H(+)(in) = a quinol + NAD(+) + 4 H(+)(out)</text>
        <dbReference type="Rhea" id="RHEA:57888"/>
        <dbReference type="ChEBI" id="CHEBI:15378"/>
        <dbReference type="ChEBI" id="CHEBI:24646"/>
        <dbReference type="ChEBI" id="CHEBI:57540"/>
        <dbReference type="ChEBI" id="CHEBI:57945"/>
        <dbReference type="ChEBI" id="CHEBI:132124"/>
    </reaction>
</comment>
<dbReference type="Pfam" id="PF00499">
    <property type="entry name" value="Oxidored_q3"/>
    <property type="match status" value="1"/>
</dbReference>
<sequence>MEGCRRRGPPGRGGLCRRPREDPTRTMELTTTIFYVFALVLVLSALKVITAKNPVHSALFLVLSFFTAAAIWLLLKAEFLAILLVLVYVGAVMVLFLFVVMMIDIDIEHLRRDFWTYVPLASVVGALIIAEMAIVLVRNFIGTTAPVLPAGSQDPGYSNTAALGKLIYNDYIYAFEVAGIILLVAIIAAVALTLRRRKDVKGQDIPSQLRTRRDDRVRLVAMPAESQTAQADAAATANKN</sequence>
<feature type="transmembrane region" description="Helical" evidence="2">
    <location>
        <begin position="171"/>
        <end position="194"/>
    </location>
</feature>
<proteinExistence type="inferred from homology"/>
<dbReference type="Gene3D" id="1.20.120.1200">
    <property type="entry name" value="NADH-ubiquinone/plastoquinone oxidoreductase chain 6, subunit NuoJ"/>
    <property type="match status" value="1"/>
</dbReference>
<dbReference type="EMBL" id="CP000090">
    <property type="protein sequence ID" value="AAZ60349.1"/>
    <property type="molecule type" value="Genomic_DNA"/>
</dbReference>
<comment type="function">
    <text evidence="2">NDH-1 shuttles electrons from NADH, via FMN and iron-sulfur (Fe-S) centers, to quinones in the respiratory chain. Couples the redox reaction to proton translocation (for every two electrons transferred, four hydrogen ions are translocated across the cytoplasmic membrane), and thus conserves the redox energy in a proton gradient.</text>
</comment>
<dbReference type="HOGENOM" id="CLU_085957_5_0_4"/>
<feature type="transmembrane region" description="Helical" evidence="2">
    <location>
        <begin position="29"/>
        <end position="46"/>
    </location>
</feature>
<keyword evidence="2" id="KW-0520">NAD</keyword>
<protein>
    <recommendedName>
        <fullName evidence="2">NADH-quinone oxidoreductase subunit J</fullName>
        <ecNumber evidence="2">7.1.1.-</ecNumber>
    </recommendedName>
</protein>
<keyword evidence="2" id="KW-0812">Transmembrane</keyword>
<gene>
    <name evidence="4" type="ordered locus">Reut_A0970</name>
</gene>
<keyword evidence="4" id="KW-0560">Oxidoreductase</keyword>
<evidence type="ECO:0000313" key="4">
    <source>
        <dbReference type="EMBL" id="AAZ60349.1"/>
    </source>
</evidence>
<dbReference type="GO" id="GO:0048038">
    <property type="term" value="F:quinone binding"/>
    <property type="evidence" value="ECO:0007669"/>
    <property type="project" value="UniProtKB-UniRule"/>
</dbReference>
<dbReference type="KEGG" id="reu:Reut_A0970"/>
<reference evidence="4" key="1">
    <citation type="submission" date="2005-08" db="EMBL/GenBank/DDBJ databases">
        <title>Complete sequence of Chromosome1 of Ralstonia eutropha JMP134.</title>
        <authorList>
            <person name="Copeland A."/>
            <person name="Lucas S."/>
            <person name="Lapidus A."/>
            <person name="Barry K."/>
            <person name="Detter J.C."/>
            <person name="Glavina T."/>
            <person name="Hammon N."/>
            <person name="Israni S."/>
            <person name="Pitluck S."/>
            <person name="Goltsman E."/>
            <person name="Martinez M."/>
            <person name="Schmutz J."/>
            <person name="Larimer F."/>
            <person name="Land M."/>
            <person name="Lykidis A."/>
            <person name="Richardson P."/>
        </authorList>
    </citation>
    <scope>NUCLEOTIDE SEQUENCE</scope>
    <source>
        <strain evidence="4">JMP134</strain>
    </source>
</reference>
<evidence type="ECO:0000256" key="3">
    <source>
        <dbReference type="SAM" id="MobiDB-lite"/>
    </source>
</evidence>
<keyword evidence="2" id="KW-0472">Membrane</keyword>
<evidence type="ECO:0000256" key="2">
    <source>
        <dbReference type="RuleBase" id="RU004429"/>
    </source>
</evidence>
<accession>Q473T4</accession>
<dbReference type="PANTHER" id="PTHR33269">
    <property type="entry name" value="NADH-UBIQUINONE OXIDOREDUCTASE CHAIN 6"/>
    <property type="match status" value="1"/>
</dbReference>
<dbReference type="GO" id="GO:0008137">
    <property type="term" value="F:NADH dehydrogenase (ubiquinone) activity"/>
    <property type="evidence" value="ECO:0007669"/>
    <property type="project" value="UniProtKB-UniRule"/>
</dbReference>
<comment type="subcellular location">
    <subcellularLocation>
        <location evidence="2">Cell membrane</location>
        <topology evidence="2">Multi-pass membrane protein</topology>
    </subcellularLocation>
</comment>
<dbReference type="GO" id="GO:0016491">
    <property type="term" value="F:oxidoreductase activity"/>
    <property type="evidence" value="ECO:0007669"/>
    <property type="project" value="UniProtKB-KW"/>
</dbReference>
<evidence type="ECO:0000256" key="1">
    <source>
        <dbReference type="ARBA" id="ARBA00005698"/>
    </source>
</evidence>
<keyword evidence="2" id="KW-1003">Cell membrane</keyword>
<dbReference type="eggNOG" id="COG0839">
    <property type="taxonomic scope" value="Bacteria"/>
</dbReference>
<feature type="transmembrane region" description="Helical" evidence="2">
    <location>
        <begin position="114"/>
        <end position="137"/>
    </location>
</feature>
<keyword evidence="2" id="KW-1133">Transmembrane helix</keyword>
<dbReference type="InterPro" id="IPR042106">
    <property type="entry name" value="Nuo/plastoQ_OxRdtase_6_NuoJ"/>
</dbReference>
<dbReference type="InterPro" id="IPR001457">
    <property type="entry name" value="NADH_UbQ/plastoQ_OxRdtase_su6"/>
</dbReference>
<dbReference type="NCBIfam" id="NF005164">
    <property type="entry name" value="PRK06638.1-4"/>
    <property type="match status" value="1"/>
</dbReference>
<dbReference type="GO" id="GO:0005886">
    <property type="term" value="C:plasma membrane"/>
    <property type="evidence" value="ECO:0007669"/>
    <property type="project" value="UniProtKB-SubCell"/>
</dbReference>
<feature type="region of interest" description="Disordered" evidence="3">
    <location>
        <begin position="1"/>
        <end position="22"/>
    </location>
</feature>
<keyword evidence="2" id="KW-0874">Quinone</keyword>
<dbReference type="STRING" id="264198.Reut_A0970"/>
<dbReference type="EC" id="7.1.1.-" evidence="2"/>
<dbReference type="PANTHER" id="PTHR33269:SF17">
    <property type="entry name" value="NADH-UBIQUINONE OXIDOREDUCTASE CHAIN 6"/>
    <property type="match status" value="1"/>
</dbReference>
<feature type="transmembrane region" description="Helical" evidence="2">
    <location>
        <begin position="81"/>
        <end position="102"/>
    </location>
</feature>
<organism evidence="4">
    <name type="scientific">Cupriavidus pinatubonensis (strain JMP 134 / LMG 1197)</name>
    <name type="common">Cupriavidus necator (strain JMP 134)</name>
    <dbReference type="NCBI Taxonomy" id="264198"/>
    <lineage>
        <taxon>Bacteria</taxon>
        <taxon>Pseudomonadati</taxon>
        <taxon>Pseudomonadota</taxon>
        <taxon>Betaproteobacteria</taxon>
        <taxon>Burkholderiales</taxon>
        <taxon>Burkholderiaceae</taxon>
        <taxon>Cupriavidus</taxon>
    </lineage>
</organism>